<comment type="caution">
    <text evidence="2">The sequence shown here is derived from an EMBL/GenBank/DDBJ whole genome shotgun (WGS) entry which is preliminary data.</text>
</comment>
<protein>
    <recommendedName>
        <fullName evidence="4">Acyl-CoA reductase</fullName>
    </recommendedName>
</protein>
<organism evidence="2 3">
    <name type="scientific">Aureibacter tunicatorum</name>
    <dbReference type="NCBI Taxonomy" id="866807"/>
    <lineage>
        <taxon>Bacteria</taxon>
        <taxon>Pseudomonadati</taxon>
        <taxon>Bacteroidota</taxon>
        <taxon>Cytophagia</taxon>
        <taxon>Cytophagales</taxon>
        <taxon>Persicobacteraceae</taxon>
        <taxon>Aureibacter</taxon>
    </lineage>
</organism>
<evidence type="ECO:0000313" key="2">
    <source>
        <dbReference type="EMBL" id="MDR6238378.1"/>
    </source>
</evidence>
<evidence type="ECO:0008006" key="4">
    <source>
        <dbReference type="Google" id="ProtNLM"/>
    </source>
</evidence>
<dbReference type="GO" id="GO:0008218">
    <property type="term" value="P:bioluminescence"/>
    <property type="evidence" value="ECO:0007669"/>
    <property type="project" value="InterPro"/>
</dbReference>
<accession>A0AAE4BRZ7</accession>
<dbReference type="Pfam" id="PF05893">
    <property type="entry name" value="LuxC"/>
    <property type="match status" value="1"/>
</dbReference>
<evidence type="ECO:0000256" key="1">
    <source>
        <dbReference type="ARBA" id="ARBA00022857"/>
    </source>
</evidence>
<dbReference type="InterPro" id="IPR008670">
    <property type="entry name" value="CoA_reduct_LuxC"/>
</dbReference>
<dbReference type="GO" id="GO:0003995">
    <property type="term" value="F:acyl-CoA dehydrogenase activity"/>
    <property type="evidence" value="ECO:0007669"/>
    <property type="project" value="InterPro"/>
</dbReference>
<proteinExistence type="predicted"/>
<evidence type="ECO:0000313" key="3">
    <source>
        <dbReference type="Proteomes" id="UP001185092"/>
    </source>
</evidence>
<gene>
    <name evidence="2" type="ORF">HNQ88_001354</name>
</gene>
<keyword evidence="3" id="KW-1185">Reference proteome</keyword>
<name>A0AAE4BRZ7_9BACT</name>
<keyword evidence="1" id="KW-0521">NADP</keyword>
<dbReference type="AlphaFoldDB" id="A0AAE4BRZ7"/>
<reference evidence="2" key="1">
    <citation type="submission" date="2023-07" db="EMBL/GenBank/DDBJ databases">
        <title>Genomic Encyclopedia of Type Strains, Phase IV (KMG-IV): sequencing the most valuable type-strain genomes for metagenomic binning, comparative biology and taxonomic classification.</title>
        <authorList>
            <person name="Goeker M."/>
        </authorList>
    </citation>
    <scope>NUCLEOTIDE SEQUENCE</scope>
    <source>
        <strain evidence="2">DSM 26174</strain>
    </source>
</reference>
<dbReference type="EMBL" id="JAVDQD010000001">
    <property type="protein sequence ID" value="MDR6238378.1"/>
    <property type="molecule type" value="Genomic_DNA"/>
</dbReference>
<dbReference type="Proteomes" id="UP001185092">
    <property type="component" value="Unassembled WGS sequence"/>
</dbReference>
<sequence>MTLDKKIETFAALGTCLKNLTDLELEIWQSQAYARNNWFTPENVKKSIDGIIHMLQKEKLEQWTKKYPELSKEKKSIKVGVVMAGNIPAVGFHDLLSILISGHTLLAKLSSQDEVLLKKIADILIEIAPEFKEKINFVERLNEAEAIIATGSDNSARYFEYYFKNKPHIIRPNKSSLAILTGEESKEELQELGNDIFTYFGLGCRNVSKLLVPSDYNFTTLLDQFEGFSSITNNHKYSNNYDYNKSIYLVNKVEHYDNGFLIVTKNESLVSPISVLYYDTYDNKSDLEDKINQYEDKIQCIAGQNFIPFGNTQLPELWDYADGIDTLDFLIHLG</sequence>
<dbReference type="RefSeq" id="WP_309937865.1">
    <property type="nucleotide sequence ID" value="NZ_AP025305.1"/>
</dbReference>